<comment type="caution">
    <text evidence="1">The sequence shown here is derived from an EMBL/GenBank/DDBJ whole genome shotgun (WGS) entry which is preliminary data.</text>
</comment>
<keyword evidence="2" id="KW-1185">Reference proteome</keyword>
<evidence type="ECO:0000313" key="2">
    <source>
        <dbReference type="Proteomes" id="UP000824533"/>
    </source>
</evidence>
<sequence length="491" mass="55253">MEIRRLLLCTAFFVVAVISQYSEARHSMHSLQRRDAEEDINYDEEPQQADEASDNEPQNDTEIAGTNEPPKKPSANILSQPTTYEAKAGTDLVLECKVSPDKGTVVNWYKNDSLYFMGTMKLQTSATRHSIVANTHDLEIKNFAPGDEGSYRCVVMNDKPISITHTVVLMTAPKITRFTATNYGSVKEGSDVLLTCDVSGVPPPNIMWSRNEHGENRRLAEKDGEFSHNTVYLKDLKREDSGEYYCYALNSLGHSQKALSITVYGKPRVHVHKTVVNSAVNVEAILECTTHEDDDVHMRWYKDGKLIEDSSTQYTVSTNGSHSNLTVVPSSDDDFGTFTCEAENPHGNHNRSIELVQRPVLEDFSTKGSKLMWTVHSHQPLEAIEVQIKNLEGESDWQQINVPLPETKGHRYQITYDLENNNLDAGKYVAIVKVKNNHSWSGNSEPKNVEIEARAQYIQHASVFRTSNAHSIRTSSVIPSTVLMYLLVRMF</sequence>
<protein>
    <submittedName>
        <fullName evidence="1">Uncharacterized protein</fullName>
    </submittedName>
</protein>
<gene>
    <name evidence="1" type="ORF">K1T71_013958</name>
</gene>
<dbReference type="Proteomes" id="UP000824533">
    <property type="component" value="Linkage Group LG27"/>
</dbReference>
<reference evidence="1 2" key="1">
    <citation type="journal article" date="2021" name="Front. Genet.">
        <title>Chromosome-Level Genome Assembly Reveals Significant Gene Expansion in the Toll and IMD Signaling Pathways of Dendrolimus kikuchii.</title>
        <authorList>
            <person name="Zhou J."/>
            <person name="Wu P."/>
            <person name="Xiong Z."/>
            <person name="Liu N."/>
            <person name="Zhao N."/>
            <person name="Ji M."/>
            <person name="Qiu Y."/>
            <person name="Yang B."/>
        </authorList>
    </citation>
    <scope>NUCLEOTIDE SEQUENCE [LARGE SCALE GENOMIC DNA]</scope>
    <source>
        <strain evidence="1">Ann1</strain>
    </source>
</reference>
<accession>A0ACC1CGL1</accession>
<organism evidence="1 2">
    <name type="scientific">Dendrolimus kikuchii</name>
    <dbReference type="NCBI Taxonomy" id="765133"/>
    <lineage>
        <taxon>Eukaryota</taxon>
        <taxon>Metazoa</taxon>
        <taxon>Ecdysozoa</taxon>
        <taxon>Arthropoda</taxon>
        <taxon>Hexapoda</taxon>
        <taxon>Insecta</taxon>
        <taxon>Pterygota</taxon>
        <taxon>Neoptera</taxon>
        <taxon>Endopterygota</taxon>
        <taxon>Lepidoptera</taxon>
        <taxon>Glossata</taxon>
        <taxon>Ditrysia</taxon>
        <taxon>Bombycoidea</taxon>
        <taxon>Lasiocampidae</taxon>
        <taxon>Dendrolimus</taxon>
    </lineage>
</organism>
<dbReference type="EMBL" id="CM034413">
    <property type="protein sequence ID" value="KAJ0170587.1"/>
    <property type="molecule type" value="Genomic_DNA"/>
</dbReference>
<name>A0ACC1CGL1_9NEOP</name>
<proteinExistence type="predicted"/>
<evidence type="ECO:0000313" key="1">
    <source>
        <dbReference type="EMBL" id="KAJ0170587.1"/>
    </source>
</evidence>